<gene>
    <name evidence="2" type="primary">14</name>
    <name evidence="2" type="ORF">PBI_HOWE_14</name>
</gene>
<evidence type="ECO:0000259" key="1">
    <source>
        <dbReference type="Pfam" id="PF25355"/>
    </source>
</evidence>
<dbReference type="RefSeq" id="YP_010654875.1">
    <property type="nucleotide sequence ID" value="NC_070817.1"/>
</dbReference>
<dbReference type="GeneID" id="77930729"/>
<feature type="domain" description="DUF7882" evidence="1">
    <location>
        <begin position="1"/>
        <end position="87"/>
    </location>
</feature>
<name>A0A0U4AZ11_9CAUD</name>
<organism evidence="2 3">
    <name type="scientific">Gordonia phage Howe</name>
    <dbReference type="NCBI Taxonomy" id="1777061"/>
    <lineage>
        <taxon>Viruses</taxon>
        <taxon>Duplodnaviria</taxon>
        <taxon>Heunggongvirae</taxon>
        <taxon>Uroviricota</taxon>
        <taxon>Caudoviricetes</taxon>
        <taxon>Howevirus</taxon>
        <taxon>Howevirus howe</taxon>
    </lineage>
</organism>
<protein>
    <recommendedName>
        <fullName evidence="1">DUF7882 domain-containing protein</fullName>
    </recommendedName>
</protein>
<dbReference type="Pfam" id="PF25355">
    <property type="entry name" value="DUF7882"/>
    <property type="match status" value="1"/>
</dbReference>
<reference evidence="2 3" key="1">
    <citation type="submission" date="2015-12" db="EMBL/GenBank/DDBJ databases">
        <authorList>
            <person name="Pope W.H."/>
            <person name="Montgomery M.T."/>
            <person name="Garlena R.A."/>
            <person name="Russell D.A."/>
            <person name="Jacobs-Sera D."/>
            <person name="Hendrix R.W."/>
            <person name="Hatfull G.F."/>
        </authorList>
    </citation>
    <scope>NUCLEOTIDE SEQUENCE [LARGE SCALE GENOMIC DNA]</scope>
</reference>
<dbReference type="EMBL" id="KU252585">
    <property type="protein sequence ID" value="ALY07648.1"/>
    <property type="molecule type" value="Genomic_DNA"/>
</dbReference>
<proteinExistence type="predicted"/>
<dbReference type="KEGG" id="vg:77930729"/>
<keyword evidence="3" id="KW-1185">Reference proteome</keyword>
<dbReference type="InterPro" id="IPR057204">
    <property type="entry name" value="DUF7882"/>
</dbReference>
<dbReference type="Proteomes" id="UP000221715">
    <property type="component" value="Genome"/>
</dbReference>
<evidence type="ECO:0000313" key="2">
    <source>
        <dbReference type="EMBL" id="ALY07648.1"/>
    </source>
</evidence>
<accession>A0A0U4AZ11</accession>
<evidence type="ECO:0000313" key="3">
    <source>
        <dbReference type="Proteomes" id="UP000221715"/>
    </source>
</evidence>
<sequence>MGTIVYGGGDHTLSLPDSAVARIDALTQHLFRRGESYTLVIMGVDDSGRPISQSIWMAPTIPVQFLYADYESVEIPRDDFKAMFDDVVESGMHICGSGPLAYQFTGDQPEDNPES</sequence>